<feature type="domain" description="COMM" evidence="1">
    <location>
        <begin position="133"/>
        <end position="200"/>
    </location>
</feature>
<evidence type="ECO:0000313" key="3">
    <source>
        <dbReference type="Proteomes" id="UP000009022"/>
    </source>
</evidence>
<dbReference type="KEGG" id="tad:TRIADDRAFT_63824"/>
<dbReference type="InParanoid" id="B3RUE7"/>
<dbReference type="InterPro" id="IPR017920">
    <property type="entry name" value="COMM"/>
</dbReference>
<organism evidence="2 3">
    <name type="scientific">Trichoplax adhaerens</name>
    <name type="common">Trichoplax reptans</name>
    <dbReference type="NCBI Taxonomy" id="10228"/>
    <lineage>
        <taxon>Eukaryota</taxon>
        <taxon>Metazoa</taxon>
        <taxon>Placozoa</taxon>
        <taxon>Uniplacotomia</taxon>
        <taxon>Trichoplacea</taxon>
        <taxon>Trichoplacidae</taxon>
        <taxon>Trichoplax</taxon>
    </lineage>
</organism>
<dbReference type="EMBL" id="DS985244">
    <property type="protein sequence ID" value="EDV25799.1"/>
    <property type="molecule type" value="Genomic_DNA"/>
</dbReference>
<protein>
    <recommendedName>
        <fullName evidence="1">COMM domain-containing protein</fullName>
    </recommendedName>
</protein>
<evidence type="ECO:0000313" key="2">
    <source>
        <dbReference type="EMBL" id="EDV25799.1"/>
    </source>
</evidence>
<dbReference type="GO" id="GO:0051059">
    <property type="term" value="F:NF-kappaB binding"/>
    <property type="evidence" value="ECO:0000318"/>
    <property type="project" value="GO_Central"/>
</dbReference>
<sequence>MKLLHYTSEKPDDQLVNDIGSLNKFNDELFNQLQEIVFAFLTEAQQSARLLARLEEFAEINGINVNALKNIIRSFLTFCRLAMKNNMNGNQVFEDLSELGLSEVKAKFVAKQWKSNLVALFRSQVDQTLMVNQLVDMEWRFGVTAASNDLEKAGSTFLQLKLVINKGDSNQDVYMELSLPQFYSFLHEMEKAKATLDYFS</sequence>
<accession>B3RUE7</accession>
<dbReference type="PANTHER" id="PTHR16231:SF2">
    <property type="entry name" value="COMM DOMAIN-CONTAINING PROTEIN 7"/>
    <property type="match status" value="1"/>
</dbReference>
<dbReference type="HOGENOM" id="CLU_118172_0_0_1"/>
<dbReference type="GeneID" id="6752567"/>
<dbReference type="PANTHER" id="PTHR16231">
    <property type="entry name" value="COMM DOMAIN-CONTAINING PROTEIN 4-8 FAMILY MEMBER"/>
    <property type="match status" value="1"/>
</dbReference>
<dbReference type="STRING" id="10228.B3RUE7"/>
<dbReference type="Pfam" id="PF21672">
    <property type="entry name" value="COMM_HN"/>
    <property type="match status" value="1"/>
</dbReference>
<dbReference type="OMA" id="SQQWGEH"/>
<evidence type="ECO:0000259" key="1">
    <source>
        <dbReference type="PROSITE" id="PS51269"/>
    </source>
</evidence>
<dbReference type="AlphaFoldDB" id="B3RUE7"/>
<dbReference type="Pfam" id="PF07258">
    <property type="entry name" value="COMM_domain"/>
    <property type="match status" value="1"/>
</dbReference>
<dbReference type="RefSeq" id="XP_002111832.1">
    <property type="nucleotide sequence ID" value="XM_002111796.1"/>
</dbReference>
<dbReference type="GO" id="GO:0033209">
    <property type="term" value="P:tumor necrosis factor-mediated signaling pathway"/>
    <property type="evidence" value="ECO:0000318"/>
    <property type="project" value="GO_Central"/>
</dbReference>
<gene>
    <name evidence="2" type="ORF">TRIADDRAFT_63824</name>
</gene>
<keyword evidence="3" id="KW-1185">Reference proteome</keyword>
<dbReference type="CTD" id="6752567"/>
<name>B3RUE7_TRIAD</name>
<proteinExistence type="predicted"/>
<dbReference type="InterPro" id="IPR047155">
    <property type="entry name" value="COMMD4/6/7/8"/>
</dbReference>
<dbReference type="PhylomeDB" id="B3RUE7"/>
<dbReference type="Proteomes" id="UP000009022">
    <property type="component" value="Unassembled WGS sequence"/>
</dbReference>
<reference evidence="2 3" key="1">
    <citation type="journal article" date="2008" name="Nature">
        <title>The Trichoplax genome and the nature of placozoans.</title>
        <authorList>
            <person name="Srivastava M."/>
            <person name="Begovic E."/>
            <person name="Chapman J."/>
            <person name="Putnam N.H."/>
            <person name="Hellsten U."/>
            <person name="Kawashima T."/>
            <person name="Kuo A."/>
            <person name="Mitros T."/>
            <person name="Salamov A."/>
            <person name="Carpenter M.L."/>
            <person name="Signorovitch A.Y."/>
            <person name="Moreno M.A."/>
            <person name="Kamm K."/>
            <person name="Grimwood J."/>
            <person name="Schmutz J."/>
            <person name="Shapiro H."/>
            <person name="Grigoriev I.V."/>
            <person name="Buss L.W."/>
            <person name="Schierwater B."/>
            <person name="Dellaporta S.L."/>
            <person name="Rokhsar D.S."/>
        </authorList>
    </citation>
    <scope>NUCLEOTIDE SEQUENCE [LARGE SCALE GENOMIC DNA]</scope>
    <source>
        <strain evidence="2 3">Grell-BS-1999</strain>
    </source>
</reference>
<dbReference type="eggNOG" id="ENOG502QQ17">
    <property type="taxonomic scope" value="Eukaryota"/>
</dbReference>
<dbReference type="PROSITE" id="PS51269">
    <property type="entry name" value="COMM"/>
    <property type="match status" value="1"/>
</dbReference>
<dbReference type="OrthoDB" id="76101at2759"/>